<dbReference type="SUPFAM" id="SSF56112">
    <property type="entry name" value="Protein kinase-like (PK-like)"/>
    <property type="match status" value="2"/>
</dbReference>
<proteinExistence type="predicted"/>
<gene>
    <name evidence="3" type="ORF">MVEN_02291600</name>
</gene>
<dbReference type="InterPro" id="IPR001245">
    <property type="entry name" value="Ser-Thr/Tyr_kinase_cat_dom"/>
</dbReference>
<dbReference type="InterPro" id="IPR011009">
    <property type="entry name" value="Kinase-like_dom_sf"/>
</dbReference>
<comment type="caution">
    <text evidence="3">The sequence shown here is derived from an EMBL/GenBank/DDBJ whole genome shotgun (WGS) entry which is preliminary data.</text>
</comment>
<feature type="domain" description="Protein kinase" evidence="2">
    <location>
        <begin position="54"/>
        <end position="313"/>
    </location>
</feature>
<dbReference type="PROSITE" id="PS00108">
    <property type="entry name" value="PROTEIN_KINASE_ST"/>
    <property type="match status" value="1"/>
</dbReference>
<keyword evidence="3" id="KW-0418">Kinase</keyword>
<keyword evidence="3" id="KW-0808">Transferase</keyword>
<dbReference type="GO" id="GO:0005524">
    <property type="term" value="F:ATP binding"/>
    <property type="evidence" value="ECO:0007669"/>
    <property type="project" value="InterPro"/>
</dbReference>
<evidence type="ECO:0000259" key="2">
    <source>
        <dbReference type="PROSITE" id="PS50011"/>
    </source>
</evidence>
<dbReference type="InterPro" id="IPR051681">
    <property type="entry name" value="Ser/Thr_Kinases-Pseudokinases"/>
</dbReference>
<dbReference type="AlphaFoldDB" id="A0A8H7CEG9"/>
<organism evidence="3 4">
    <name type="scientific">Mycena venus</name>
    <dbReference type="NCBI Taxonomy" id="2733690"/>
    <lineage>
        <taxon>Eukaryota</taxon>
        <taxon>Fungi</taxon>
        <taxon>Dikarya</taxon>
        <taxon>Basidiomycota</taxon>
        <taxon>Agaricomycotina</taxon>
        <taxon>Agaricomycetes</taxon>
        <taxon>Agaricomycetidae</taxon>
        <taxon>Agaricales</taxon>
        <taxon>Marasmiineae</taxon>
        <taxon>Mycenaceae</taxon>
        <taxon>Mycena</taxon>
    </lineage>
</organism>
<keyword evidence="4" id="KW-1185">Reference proteome</keyword>
<dbReference type="EMBL" id="JACAZI010000026">
    <property type="protein sequence ID" value="KAF7334614.1"/>
    <property type="molecule type" value="Genomic_DNA"/>
</dbReference>
<evidence type="ECO:0000313" key="3">
    <source>
        <dbReference type="EMBL" id="KAF7334614.1"/>
    </source>
</evidence>
<feature type="region of interest" description="Disordered" evidence="1">
    <location>
        <begin position="1"/>
        <end position="57"/>
    </location>
</feature>
<feature type="compositionally biased region" description="Low complexity" evidence="1">
    <location>
        <begin position="28"/>
        <end position="41"/>
    </location>
</feature>
<dbReference type="InterPro" id="IPR000719">
    <property type="entry name" value="Prot_kinase_dom"/>
</dbReference>
<sequence>MRAADEDLSDALEHPSISKLRLKSPGNESSSGEETFFGSSSLPTDQSPPRLMTQRDRFPLYTGGNSNVFRGNWVRSDGRKVMVAMKLLRIVRDDPAELDHVLTRLVCAARSWQKLSHPNILPFFGAYDIGASTPALITPFCHLGSVGNYIKSHPFSNRDRLVHDVASGLKYLHENNIVHGNLKPQNVLIDKREVACICDFGVSQTINREGVTTRSPASSTYIAPELLSLVHPLTSNPIYPKPTPKSDVYSFGLLSLEILTSGPPEGRGDRSFHEAKLLEGFRPQRAQYDVSEIAPGMCVPVTWITQLDRFPLPAEGNSNIYRGNWVRSNASKVLVLLKSLRTSDDETQLEALERRLRREAYIWSTLRHHNILPFFGLCDIGVGLPALISPFCKFGNIRNYLKKYPGANKGYLVLGVACGLEFLHANGIVHGDLKVTNVLVDKRGVACICDFGISRIAGRKGFTTRSQGTTPYKAPELLADPKRSTTTQSDIYSFALLVLEILTADRLKGRFHDVDSPVPAEVLATLHPQRADYDVAKVPNAMWNVLDKCWNIVPELRPMMTDILNSPPFSALHPTLA</sequence>
<evidence type="ECO:0000313" key="4">
    <source>
        <dbReference type="Proteomes" id="UP000620124"/>
    </source>
</evidence>
<evidence type="ECO:0000256" key="1">
    <source>
        <dbReference type="SAM" id="MobiDB-lite"/>
    </source>
</evidence>
<dbReference type="Gene3D" id="1.10.510.10">
    <property type="entry name" value="Transferase(Phosphotransferase) domain 1"/>
    <property type="match status" value="2"/>
</dbReference>
<dbReference type="PANTHER" id="PTHR44329">
    <property type="entry name" value="SERINE/THREONINE-PROTEIN KINASE TNNI3K-RELATED"/>
    <property type="match status" value="1"/>
</dbReference>
<dbReference type="InterPro" id="IPR008271">
    <property type="entry name" value="Ser/Thr_kinase_AS"/>
</dbReference>
<dbReference type="Proteomes" id="UP000620124">
    <property type="component" value="Unassembled WGS sequence"/>
</dbReference>
<dbReference type="Pfam" id="PF07714">
    <property type="entry name" value="PK_Tyr_Ser-Thr"/>
    <property type="match status" value="2"/>
</dbReference>
<accession>A0A8H7CEG9</accession>
<name>A0A8H7CEG9_9AGAR</name>
<protein>
    <submittedName>
        <fullName evidence="3">RGS domain-containing serine/threonine-protein kinase A</fullName>
    </submittedName>
</protein>
<feature type="compositionally biased region" description="Acidic residues" evidence="1">
    <location>
        <begin position="1"/>
        <end position="10"/>
    </location>
</feature>
<dbReference type="OrthoDB" id="5966500at2759"/>
<dbReference type="GO" id="GO:0004674">
    <property type="term" value="F:protein serine/threonine kinase activity"/>
    <property type="evidence" value="ECO:0007669"/>
    <property type="project" value="TreeGrafter"/>
</dbReference>
<feature type="domain" description="Protein kinase" evidence="2">
    <location>
        <begin position="307"/>
        <end position="576"/>
    </location>
</feature>
<dbReference type="SMART" id="SM00220">
    <property type="entry name" value="S_TKc"/>
    <property type="match status" value="2"/>
</dbReference>
<dbReference type="PROSITE" id="PS50011">
    <property type="entry name" value="PROTEIN_KINASE_DOM"/>
    <property type="match status" value="2"/>
</dbReference>
<reference evidence="3" key="1">
    <citation type="submission" date="2020-05" db="EMBL/GenBank/DDBJ databases">
        <title>Mycena genomes resolve the evolution of fungal bioluminescence.</title>
        <authorList>
            <person name="Tsai I.J."/>
        </authorList>
    </citation>
    <scope>NUCLEOTIDE SEQUENCE</scope>
    <source>
        <strain evidence="3">CCC161011</strain>
    </source>
</reference>